<reference evidence="1 2" key="1">
    <citation type="submission" date="2016-04" db="EMBL/GenBank/DDBJ databases">
        <title>ATOL: Assembling a taxonomically balanced genome-scale reconstruction of the evolutionary history of the Enterobacteriaceae.</title>
        <authorList>
            <person name="Plunkett G.III."/>
            <person name="Neeno-Eckwall E.C."/>
            <person name="Glasner J.D."/>
            <person name="Perna N.T."/>
        </authorList>
    </citation>
    <scope>NUCLEOTIDE SEQUENCE [LARGE SCALE GENOMIC DNA]</scope>
    <source>
        <strain evidence="1 2">ATCC 35613</strain>
    </source>
</reference>
<dbReference type="Pfam" id="PF06576">
    <property type="entry name" value="DUF1133"/>
    <property type="match status" value="1"/>
</dbReference>
<dbReference type="EMBL" id="LXEW01000053">
    <property type="protein sequence ID" value="OAT46991.1"/>
    <property type="molecule type" value="Genomic_DNA"/>
</dbReference>
<dbReference type="PATRIC" id="fig|1354272.4.peg.3881"/>
<dbReference type="Proteomes" id="UP000078224">
    <property type="component" value="Unassembled WGS sequence"/>
</dbReference>
<protein>
    <submittedName>
        <fullName evidence="1">Phage antitermination protein</fullName>
    </submittedName>
</protein>
<sequence>MIYPLTTGKSEEHFKLRTLESVWIRGRLTMWGRWAAFSKNSSAAGMFNQLLEEPTITKKALKDAMKRMRTSGLSKETLLIFLEEFKDKKTLSSMWFCSDVEGGKMDKVICEVMNADAGLLDVLKQHYVYKKSKYEIALELCEKDGRYCLRTYQDRVKAWLNVAEFMLYRPMRDEFDCKYHYSE</sequence>
<proteinExistence type="predicted"/>
<organism evidence="1 2">
    <name type="scientific">Providencia heimbachae ATCC 35613</name>
    <dbReference type="NCBI Taxonomy" id="1354272"/>
    <lineage>
        <taxon>Bacteria</taxon>
        <taxon>Pseudomonadati</taxon>
        <taxon>Pseudomonadota</taxon>
        <taxon>Gammaproteobacteria</taxon>
        <taxon>Enterobacterales</taxon>
        <taxon>Morganellaceae</taxon>
        <taxon>Providencia</taxon>
    </lineage>
</organism>
<keyword evidence="2" id="KW-1185">Reference proteome</keyword>
<dbReference type="OrthoDB" id="6443321at2"/>
<dbReference type="AlphaFoldDB" id="A0A1B7JGC8"/>
<accession>A0A1B7JGC8</accession>
<comment type="caution">
    <text evidence="1">The sequence shown here is derived from an EMBL/GenBank/DDBJ whole genome shotgun (WGS) entry which is preliminary data.</text>
</comment>
<evidence type="ECO:0000313" key="1">
    <source>
        <dbReference type="EMBL" id="OAT46991.1"/>
    </source>
</evidence>
<gene>
    <name evidence="1" type="ORF">M998_3794</name>
</gene>
<name>A0A1B7JGC8_9GAMM</name>
<evidence type="ECO:0000313" key="2">
    <source>
        <dbReference type="Proteomes" id="UP000078224"/>
    </source>
</evidence>
<dbReference type="RefSeq" id="WP_068910308.1">
    <property type="nucleotide sequence ID" value="NZ_LXEW01000053.1"/>
</dbReference>
<dbReference type="InterPro" id="IPR010557">
    <property type="entry name" value="DUF1133"/>
</dbReference>